<name>A0ABP0NG51_9DINO</name>
<dbReference type="Proteomes" id="UP001642464">
    <property type="component" value="Unassembled WGS sequence"/>
</dbReference>
<proteinExistence type="predicted"/>
<dbReference type="InterPro" id="IPR051966">
    <property type="entry name" value="RPAP3"/>
</dbReference>
<evidence type="ECO:0000313" key="2">
    <source>
        <dbReference type="Proteomes" id="UP001642464"/>
    </source>
</evidence>
<comment type="caution">
    <text evidence="1">The sequence shown here is derived from an EMBL/GenBank/DDBJ whole genome shotgun (WGS) entry which is preliminary data.</text>
</comment>
<dbReference type="EMBL" id="CAXAMM010027691">
    <property type="protein sequence ID" value="CAK9061374.1"/>
    <property type="molecule type" value="Genomic_DNA"/>
</dbReference>
<sequence>MFSPEMMKQAEKMMANMKPEDMQRMTQMAANMDPAMMESMMKKMGGPASSIDSSQMKENMKRIGEMSPDELKTSMNQAQQQYGGQKQYMYNASMELKNQGNADIKAGKYAEALKSYSRAIDNLKMFAGEDVSQLRLSLLLNSAMCHLKQKDPQKTLEVCEEALQISPKSVKALFRRGLARVDMGQLAEGVADMKLASKLSPEDKTITAELDRVEQDVLSKGVSAAEIASALEKVEASSNTPAASSSSAPADLDKKMEQFYSNPDMVTQATEAMKKMSPEDLDAMLKKAPGMPGVDPETSRKTLEAVSKNPEMLKSAMDSFKSMPEEERKKMMAAAQAGMNPGSASFDSSQMTEALKDPAMLKTAMAAAGDGPEADLMKKMTENPEMMDAMTNMMKNIPPEQMQKMMEMSMKMKSSGGDPKDPSEMLNDPEMMKAAEEMMKNISPEALQSMAKSAGVEVSDSHAKMISKVMPYMMKLLKLWGHIKKMFQAMFSARGRIVLAVVIVLVAVGQHYFFSGDKN</sequence>
<accession>A0ABP0NG51</accession>
<dbReference type="PANTHER" id="PTHR46423">
    <property type="entry name" value="RNA POLYMERASE II-ASSOCIATED PROTEIN 3"/>
    <property type="match status" value="1"/>
</dbReference>
<dbReference type="InterPro" id="IPR019734">
    <property type="entry name" value="TPR_rpt"/>
</dbReference>
<dbReference type="PANTHER" id="PTHR46423:SF4">
    <property type="entry name" value="OUTER ENVELOPE PROTEIN 61"/>
    <property type="match status" value="1"/>
</dbReference>
<keyword evidence="1" id="KW-0261">Viral envelope protein</keyword>
<organism evidence="1 2">
    <name type="scientific">Durusdinium trenchii</name>
    <dbReference type="NCBI Taxonomy" id="1381693"/>
    <lineage>
        <taxon>Eukaryota</taxon>
        <taxon>Sar</taxon>
        <taxon>Alveolata</taxon>
        <taxon>Dinophyceae</taxon>
        <taxon>Suessiales</taxon>
        <taxon>Symbiodiniaceae</taxon>
        <taxon>Durusdinium</taxon>
    </lineage>
</organism>
<gene>
    <name evidence="1" type="ORF">SCF082_LOCUS32159</name>
</gene>
<reference evidence="1 2" key="1">
    <citation type="submission" date="2024-02" db="EMBL/GenBank/DDBJ databases">
        <authorList>
            <person name="Chen Y."/>
            <person name="Shah S."/>
            <person name="Dougan E. K."/>
            <person name="Thang M."/>
            <person name="Chan C."/>
        </authorList>
    </citation>
    <scope>NUCLEOTIDE SEQUENCE [LARGE SCALE GENOMIC DNA]</scope>
</reference>
<dbReference type="Pfam" id="PF13371">
    <property type="entry name" value="TPR_9"/>
    <property type="match status" value="1"/>
</dbReference>
<protein>
    <submittedName>
        <fullName evidence="1">Outer envelope protein 61 (Tetratricopeptide repeat domain-containing protein 7)</fullName>
    </submittedName>
</protein>
<keyword evidence="1" id="KW-0946">Virion</keyword>
<evidence type="ECO:0000313" key="1">
    <source>
        <dbReference type="EMBL" id="CAK9061374.1"/>
    </source>
</evidence>
<dbReference type="Gene3D" id="1.25.40.10">
    <property type="entry name" value="Tetratricopeptide repeat domain"/>
    <property type="match status" value="1"/>
</dbReference>
<keyword evidence="2" id="KW-1185">Reference proteome</keyword>
<dbReference type="SMART" id="SM00028">
    <property type="entry name" value="TPR"/>
    <property type="match status" value="3"/>
</dbReference>
<dbReference type="InterPro" id="IPR011990">
    <property type="entry name" value="TPR-like_helical_dom_sf"/>
</dbReference>
<dbReference type="SUPFAM" id="SSF48452">
    <property type="entry name" value="TPR-like"/>
    <property type="match status" value="1"/>
</dbReference>